<keyword evidence="13 14" id="KW-0511">Multifunctional enzyme</keyword>
<evidence type="ECO:0000256" key="14">
    <source>
        <dbReference type="HAMAP-Rule" id="MF_01520"/>
    </source>
</evidence>
<dbReference type="InterPro" id="IPR003526">
    <property type="entry name" value="MECDP_synthase"/>
</dbReference>
<dbReference type="HAMAP" id="MF_00107">
    <property type="entry name" value="IspF"/>
    <property type="match status" value="1"/>
</dbReference>
<keyword evidence="12 14" id="KW-0456">Lyase</keyword>
<evidence type="ECO:0000256" key="11">
    <source>
        <dbReference type="ARBA" id="ARBA00023229"/>
    </source>
</evidence>
<dbReference type="InterPro" id="IPR020555">
    <property type="entry name" value="MECDP_synthase_CS"/>
</dbReference>
<evidence type="ECO:0000256" key="1">
    <source>
        <dbReference type="ARBA" id="ARBA00000200"/>
    </source>
</evidence>
<comment type="similarity">
    <text evidence="14">In the N-terminal section; belongs to the IspD/TarI cytidylyltransferase family. IspD subfamily.</text>
</comment>
<evidence type="ECO:0000313" key="17">
    <source>
        <dbReference type="Proteomes" id="UP000199423"/>
    </source>
</evidence>
<dbReference type="HAMAP" id="MF_01520">
    <property type="entry name" value="IspDF"/>
    <property type="match status" value="1"/>
</dbReference>
<comment type="similarity">
    <text evidence="7">Belongs to the IspD/TarI cytidylyltransferase family. IspD subfamily.</text>
</comment>
<evidence type="ECO:0000256" key="2">
    <source>
        <dbReference type="ARBA" id="ARBA00001282"/>
    </source>
</evidence>
<feature type="binding site" evidence="14">
    <location>
        <begin position="252"/>
        <end position="254"/>
    </location>
    <ligand>
        <name>4-CDP-2-C-methyl-D-erythritol 2-phosphate</name>
        <dbReference type="ChEBI" id="CHEBI:57919"/>
    </ligand>
</feature>
<dbReference type="GO" id="GO:0008685">
    <property type="term" value="F:2-C-methyl-D-erythritol 2,4-cyclodiphosphate synthase activity"/>
    <property type="evidence" value="ECO:0007669"/>
    <property type="project" value="UniProtKB-UniRule"/>
</dbReference>
<evidence type="ECO:0000256" key="9">
    <source>
        <dbReference type="ARBA" id="ARBA00022695"/>
    </source>
</evidence>
<dbReference type="CDD" id="cd02516">
    <property type="entry name" value="CDP-ME_synthetase"/>
    <property type="match status" value="1"/>
</dbReference>
<dbReference type="FunFam" id="3.90.550.10:FF:000003">
    <property type="entry name" value="2-C-methyl-D-erythritol 4-phosphate cytidylyltransferase"/>
    <property type="match status" value="1"/>
</dbReference>
<feature type="binding site" evidence="14">
    <location>
        <begin position="278"/>
        <end position="279"/>
    </location>
    <ligand>
        <name>4-CDP-2-C-methyl-D-erythritol 2-phosphate</name>
        <dbReference type="ChEBI" id="CHEBI:57919"/>
    </ligand>
</feature>
<dbReference type="RefSeq" id="WP_092869536.1">
    <property type="nucleotide sequence ID" value="NZ_FPCH01000005.1"/>
</dbReference>
<dbReference type="CDD" id="cd00554">
    <property type="entry name" value="MECDP_synthase"/>
    <property type="match status" value="1"/>
</dbReference>
<dbReference type="SUPFAM" id="SSF69765">
    <property type="entry name" value="IpsF-like"/>
    <property type="match status" value="1"/>
</dbReference>
<evidence type="ECO:0000256" key="7">
    <source>
        <dbReference type="ARBA" id="ARBA00009789"/>
    </source>
</evidence>
<keyword evidence="10 14" id="KW-0479">Metal-binding</keyword>
<evidence type="ECO:0000313" key="16">
    <source>
        <dbReference type="EMBL" id="SFV38997.1"/>
    </source>
</evidence>
<feature type="domain" description="2-C-methyl-D-erythritol 2,4-cyclodiphosphate synthase" evidence="15">
    <location>
        <begin position="246"/>
        <end position="398"/>
    </location>
</feature>
<dbReference type="InterPro" id="IPR026596">
    <property type="entry name" value="IspD/F"/>
</dbReference>
<dbReference type="InterPro" id="IPR029044">
    <property type="entry name" value="Nucleotide-diphossugar_trans"/>
</dbReference>
<dbReference type="OrthoDB" id="9804336at2"/>
<name>A0A1I7NWF1_9HYPH</name>
<proteinExistence type="inferred from homology"/>
<dbReference type="NCBIfam" id="NF006899">
    <property type="entry name" value="PRK09382.1"/>
    <property type="match status" value="1"/>
</dbReference>
<feature type="binding site" evidence="14">
    <location>
        <position position="252"/>
    </location>
    <ligand>
        <name>a divalent metal cation</name>
        <dbReference type="ChEBI" id="CHEBI:60240"/>
    </ligand>
</feature>
<evidence type="ECO:0000256" key="3">
    <source>
        <dbReference type="ARBA" id="ARBA00001968"/>
    </source>
</evidence>
<evidence type="ECO:0000256" key="12">
    <source>
        <dbReference type="ARBA" id="ARBA00023239"/>
    </source>
</evidence>
<comment type="similarity">
    <text evidence="14">In the C-terminal section; belongs to the IspF family.</text>
</comment>
<dbReference type="InterPro" id="IPR001228">
    <property type="entry name" value="IspD"/>
</dbReference>
<evidence type="ECO:0000259" key="15">
    <source>
        <dbReference type="Pfam" id="PF02542"/>
    </source>
</evidence>
<comment type="pathway">
    <text evidence="4 14">Isoprenoid biosynthesis; isopentenyl diphosphate biosynthesis via DXP pathway; isopentenyl diphosphate from 1-deoxy-D-xylulose 5-phosphate: step 4/6.</text>
</comment>
<dbReference type="AlphaFoldDB" id="A0A1I7NWF1"/>
<dbReference type="HAMAP" id="MF_00108">
    <property type="entry name" value="IspD"/>
    <property type="match status" value="1"/>
</dbReference>
<dbReference type="PROSITE" id="PS01295">
    <property type="entry name" value="ISPD"/>
    <property type="match status" value="1"/>
</dbReference>
<comment type="function">
    <text evidence="14">Bifunctional enzyme that catalyzes the formation of 4-diphosphocytidyl-2-C-methyl-D-erythritol from CTP and 2-C-methyl-D-erythritol 4-phosphate (MEP) (IspD), and catalyzes the conversion of 4-diphosphocytidyl-2-C-methyl-D-erythritol 2-phosphate (CDP-ME2P) to 2-C-methyl-D-erythritol 2,4-cyclodiphosphate (ME-CPP) with a corresponding release of cytidine 5-monophosphate (CMP) (IspF).</text>
</comment>
<dbReference type="GO" id="GO:0046872">
    <property type="term" value="F:metal ion binding"/>
    <property type="evidence" value="ECO:0007669"/>
    <property type="project" value="UniProtKB-KW"/>
</dbReference>
<dbReference type="InterPro" id="IPR018294">
    <property type="entry name" value="ISPD_synthase_CS"/>
</dbReference>
<comment type="catalytic activity">
    <reaction evidence="2 14">
        <text>2-C-methyl-D-erythritol 4-phosphate + CTP + H(+) = 4-CDP-2-C-methyl-D-erythritol + diphosphate</text>
        <dbReference type="Rhea" id="RHEA:13429"/>
        <dbReference type="ChEBI" id="CHEBI:15378"/>
        <dbReference type="ChEBI" id="CHEBI:33019"/>
        <dbReference type="ChEBI" id="CHEBI:37563"/>
        <dbReference type="ChEBI" id="CHEBI:57823"/>
        <dbReference type="ChEBI" id="CHEBI:58262"/>
        <dbReference type="EC" id="2.7.7.60"/>
    </reaction>
</comment>
<feature type="region of interest" description="2-C-methyl-D-erythritol 2,4-cyclodiphosphate synthase" evidence="14">
    <location>
        <begin position="246"/>
        <end position="406"/>
    </location>
</feature>
<dbReference type="EC" id="4.6.1.12" evidence="14"/>
<feature type="site" description="Positions MEP for the nucleophilic attack" evidence="14">
    <location>
        <position position="168"/>
    </location>
</feature>
<comment type="caution">
    <text evidence="14">Lacks conserved residue(s) required for the propagation of feature annotation.</text>
</comment>
<keyword evidence="9 14" id="KW-0548">Nucleotidyltransferase</keyword>
<evidence type="ECO:0000256" key="10">
    <source>
        <dbReference type="ARBA" id="ARBA00022723"/>
    </source>
</evidence>
<dbReference type="EC" id="2.7.7.60" evidence="14"/>
<dbReference type="Gene3D" id="3.30.1330.50">
    <property type="entry name" value="2-C-methyl-D-erythritol 2,4-cyclodiphosphate synthase"/>
    <property type="match status" value="1"/>
</dbReference>
<keyword evidence="8 14" id="KW-0808">Transferase</keyword>
<evidence type="ECO:0000256" key="13">
    <source>
        <dbReference type="ARBA" id="ARBA00023268"/>
    </source>
</evidence>
<feature type="binding site" evidence="14">
    <location>
        <position position="383"/>
    </location>
    <ligand>
        <name>4-CDP-2-C-methyl-D-erythritol 2-phosphate</name>
        <dbReference type="ChEBI" id="CHEBI:57919"/>
    </ligand>
</feature>
<feature type="binding site" evidence="14">
    <location>
        <position position="254"/>
    </location>
    <ligand>
        <name>a divalent metal cation</name>
        <dbReference type="ChEBI" id="CHEBI:60240"/>
    </ligand>
</feature>
<keyword evidence="17" id="KW-1185">Reference proteome</keyword>
<comment type="pathway">
    <text evidence="5 14">Isoprenoid biosynthesis; isopentenyl diphosphate biosynthesis via DXP pathway; isopentenyl diphosphate from 1-deoxy-D-xylulose 5-phosphate: step 2/6.</text>
</comment>
<evidence type="ECO:0000256" key="8">
    <source>
        <dbReference type="ARBA" id="ARBA00022679"/>
    </source>
</evidence>
<comment type="similarity">
    <text evidence="6">Belongs to the IspF family.</text>
</comment>
<organism evidence="16 17">
    <name type="scientific">Hyphomicrobium facile</name>
    <dbReference type="NCBI Taxonomy" id="51670"/>
    <lineage>
        <taxon>Bacteria</taxon>
        <taxon>Pseudomonadati</taxon>
        <taxon>Pseudomonadota</taxon>
        <taxon>Alphaproteobacteria</taxon>
        <taxon>Hyphomicrobiales</taxon>
        <taxon>Hyphomicrobiaceae</taxon>
        <taxon>Hyphomicrobium</taxon>
    </lineage>
</organism>
<dbReference type="STRING" id="51670.SAMN04488557_4020"/>
<feature type="binding site" evidence="14">
    <location>
        <position position="286"/>
    </location>
    <ligand>
        <name>a divalent metal cation</name>
        <dbReference type="ChEBI" id="CHEBI:60240"/>
    </ligand>
</feature>
<comment type="cofactor">
    <cofactor evidence="3 14">
        <name>a divalent metal cation</name>
        <dbReference type="ChEBI" id="CHEBI:60240"/>
    </cofactor>
</comment>
<dbReference type="GO" id="GO:0050518">
    <property type="term" value="F:2-C-methyl-D-erythritol 4-phosphate cytidylyltransferase activity"/>
    <property type="evidence" value="ECO:0007669"/>
    <property type="project" value="UniProtKB-UniRule"/>
</dbReference>
<dbReference type="GO" id="GO:0016114">
    <property type="term" value="P:terpenoid biosynthetic process"/>
    <property type="evidence" value="ECO:0007669"/>
    <property type="project" value="InterPro"/>
</dbReference>
<dbReference type="UniPathway" id="UPA00056">
    <property type="reaction ID" value="UER00093"/>
</dbReference>
<dbReference type="Proteomes" id="UP000199423">
    <property type="component" value="Unassembled WGS sequence"/>
</dbReference>
<dbReference type="InterPro" id="IPR034683">
    <property type="entry name" value="IspD/TarI"/>
</dbReference>
<dbReference type="InterPro" id="IPR036571">
    <property type="entry name" value="MECDP_synthase_sf"/>
</dbReference>
<feature type="site" description="Transition state stabilizer" evidence="14">
    <location>
        <position position="15"/>
    </location>
</feature>
<keyword evidence="11 14" id="KW-0414">Isoprene biosynthesis</keyword>
<feature type="region of interest" description="2-C-methyl-D-erythritol 4-phosphate cytidylyltransferase" evidence="14">
    <location>
        <begin position="1"/>
        <end position="245"/>
    </location>
</feature>
<evidence type="ECO:0000256" key="4">
    <source>
        <dbReference type="ARBA" id="ARBA00004709"/>
    </source>
</evidence>
<dbReference type="Pfam" id="PF02542">
    <property type="entry name" value="YgbB"/>
    <property type="match status" value="1"/>
</dbReference>
<dbReference type="NCBIfam" id="TIGR00151">
    <property type="entry name" value="ispF"/>
    <property type="match status" value="1"/>
</dbReference>
<accession>A0A1I7NWF1</accession>
<dbReference type="Gene3D" id="3.90.550.10">
    <property type="entry name" value="Spore Coat Polysaccharide Biosynthesis Protein SpsA, Chain A"/>
    <property type="match status" value="1"/>
</dbReference>
<evidence type="ECO:0000256" key="5">
    <source>
        <dbReference type="ARBA" id="ARBA00004787"/>
    </source>
</evidence>
<evidence type="ECO:0000256" key="6">
    <source>
        <dbReference type="ARBA" id="ARBA00008480"/>
    </source>
</evidence>
<dbReference type="Pfam" id="PF01128">
    <property type="entry name" value="IspD"/>
    <property type="match status" value="1"/>
</dbReference>
<dbReference type="PANTHER" id="PTHR43181:SF1">
    <property type="entry name" value="2-C-METHYL-D-ERYTHRITOL 2,4-CYCLODIPHOSPHATE SYNTHASE, CHLOROPLASTIC"/>
    <property type="match status" value="1"/>
</dbReference>
<gene>
    <name evidence="14" type="primary">ispDF</name>
    <name evidence="16" type="ORF">SAMN04488557_4020</name>
</gene>
<feature type="site" description="Transition state stabilizer" evidence="14">
    <location>
        <position position="35"/>
    </location>
</feature>
<reference evidence="17" key="1">
    <citation type="submission" date="2016-10" db="EMBL/GenBank/DDBJ databases">
        <authorList>
            <person name="Varghese N."/>
            <person name="Submissions S."/>
        </authorList>
    </citation>
    <scope>NUCLEOTIDE SEQUENCE [LARGE SCALE GENOMIC DNA]</scope>
    <source>
        <strain evidence="17">DSM 1565</strain>
    </source>
</reference>
<protein>
    <recommendedName>
        <fullName evidence="14">Bifunctional enzyme IspD/IspF</fullName>
    </recommendedName>
    <domain>
        <recommendedName>
            <fullName evidence="14">2-C-methyl-D-erythritol 4-phosphate cytidylyltransferase</fullName>
            <ecNumber evidence="14">2.7.7.60</ecNumber>
        </recommendedName>
        <alternativeName>
            <fullName evidence="14">4-diphosphocytidyl-2C-methyl-D-erythritol synthase</fullName>
        </alternativeName>
        <alternativeName>
            <fullName evidence="14">MEP cytidylyltransferase</fullName>
            <shortName evidence="14">MCT</shortName>
        </alternativeName>
    </domain>
    <domain>
        <recommendedName>
            <fullName evidence="14">2-C-methyl-D-erythritol 2,4-cyclodiphosphate synthase</fullName>
            <shortName evidence="14">MECDP-synthase</shortName>
            <shortName evidence="14">MECPP-synthase</shortName>
            <shortName evidence="14">MECPS</shortName>
            <ecNumber evidence="14">4.6.1.12</ecNumber>
        </recommendedName>
    </domain>
</protein>
<dbReference type="PROSITE" id="PS01350">
    <property type="entry name" value="ISPF"/>
    <property type="match status" value="1"/>
</dbReference>
<dbReference type="SUPFAM" id="SSF53448">
    <property type="entry name" value="Nucleotide-diphospho-sugar transferases"/>
    <property type="match status" value="1"/>
</dbReference>
<feature type="site" description="Transition state stabilizer" evidence="14">
    <location>
        <position position="278"/>
    </location>
</feature>
<sequence length="406" mass="42588">MRIAALIVAAGRGTRAASGQSSGGLGSSGLGAGPKQYAAIGGRTVLTRAIDAFARHPEITEIKVVIHADDGELYERATAGFGFGKLAPVAIGGPSRQASVLRGLEALADTAPDVVLIHDAARPFVSSKTISNVIAALRDRPAALAALPVTDTLKRTSGESVVTETVARAGLWRAQTPQGFQFGPIIAAHREAAKKNLDTFTDDAAIAEWAGLEVAVVEDSTGNIKITTAEDIELADRQMTSALEPRTGTGFDVHRFCEGDHVWLGGVKIPHTHKLEGHSDADVVLHALTDALLGAIGDGDIGQHFPPSDPKWKGAASRLFLEDAVRRVRETGGRIGNVDITVLAEAPRIGPHRPAMQNLIGEVLDLPPNRVGIKATTMECMGFVGRREGIAAMASAMVFVPADDAK</sequence>
<dbReference type="NCBIfam" id="TIGR00453">
    <property type="entry name" value="ispD"/>
    <property type="match status" value="1"/>
</dbReference>
<feature type="binding site" evidence="14">
    <location>
        <begin position="300"/>
        <end position="302"/>
    </location>
    <ligand>
        <name>4-CDP-2-C-methyl-D-erythritol 2-phosphate</name>
        <dbReference type="ChEBI" id="CHEBI:57919"/>
    </ligand>
</feature>
<dbReference type="EMBL" id="FPCH01000005">
    <property type="protein sequence ID" value="SFV38997.1"/>
    <property type="molecule type" value="Genomic_DNA"/>
</dbReference>
<feature type="binding site" evidence="14">
    <location>
        <begin position="376"/>
        <end position="379"/>
    </location>
    <ligand>
        <name>4-CDP-2-C-methyl-D-erythritol 2-phosphate</name>
        <dbReference type="ChEBI" id="CHEBI:57919"/>
    </ligand>
</feature>
<feature type="site" description="Positions MEP for the nucleophilic attack" evidence="14">
    <location>
        <position position="225"/>
    </location>
</feature>
<feature type="site" description="Transition state stabilizer" evidence="14">
    <location>
        <position position="377"/>
    </location>
</feature>
<dbReference type="GO" id="GO:0019288">
    <property type="term" value="P:isopentenyl diphosphate biosynthetic process, methylerythritol 4-phosphate pathway"/>
    <property type="evidence" value="ECO:0007669"/>
    <property type="project" value="UniProtKB-UniRule"/>
</dbReference>
<dbReference type="PANTHER" id="PTHR43181">
    <property type="entry name" value="2-C-METHYL-D-ERYTHRITOL 2,4-CYCLODIPHOSPHATE SYNTHASE, CHLOROPLASTIC"/>
    <property type="match status" value="1"/>
</dbReference>
<feature type="binding site" evidence="14">
    <location>
        <position position="386"/>
    </location>
    <ligand>
        <name>4-CDP-2-C-methyl-D-erythritol 2-phosphate</name>
        <dbReference type="ChEBI" id="CHEBI:57919"/>
    </ligand>
</feature>
<comment type="catalytic activity">
    <reaction evidence="1 14">
        <text>4-CDP-2-C-methyl-D-erythritol 2-phosphate = 2-C-methyl-D-erythritol 2,4-cyclic diphosphate + CMP</text>
        <dbReference type="Rhea" id="RHEA:23864"/>
        <dbReference type="ChEBI" id="CHEBI:57919"/>
        <dbReference type="ChEBI" id="CHEBI:58483"/>
        <dbReference type="ChEBI" id="CHEBI:60377"/>
        <dbReference type="EC" id="4.6.1.12"/>
    </reaction>
</comment>